<reference evidence="1 2" key="1">
    <citation type="journal article" date="2015" name="Genome Biol.">
        <title>Comparative genomics of Steinernema reveals deeply conserved gene regulatory networks.</title>
        <authorList>
            <person name="Dillman A.R."/>
            <person name="Macchietto M."/>
            <person name="Porter C.F."/>
            <person name="Rogers A."/>
            <person name="Williams B."/>
            <person name="Antoshechkin I."/>
            <person name="Lee M.M."/>
            <person name="Goodwin Z."/>
            <person name="Lu X."/>
            <person name="Lewis E.E."/>
            <person name="Goodrich-Blair H."/>
            <person name="Stock S.P."/>
            <person name="Adams B.J."/>
            <person name="Sternberg P.W."/>
            <person name="Mortazavi A."/>
        </authorList>
    </citation>
    <scope>NUCLEOTIDE SEQUENCE [LARGE SCALE GENOMIC DNA]</scope>
    <source>
        <strain evidence="1 2">ALL</strain>
    </source>
</reference>
<dbReference type="EMBL" id="AZBU02000006">
    <property type="protein sequence ID" value="TKR72351.1"/>
    <property type="molecule type" value="Genomic_DNA"/>
</dbReference>
<keyword evidence="2" id="KW-1185">Reference proteome</keyword>
<reference evidence="1 2" key="2">
    <citation type="journal article" date="2019" name="G3 (Bethesda)">
        <title>Hybrid Assembly of the Genome of the Entomopathogenic Nematode Steinernema carpocapsae Identifies the X-Chromosome.</title>
        <authorList>
            <person name="Serra L."/>
            <person name="Macchietto M."/>
            <person name="Macias-Munoz A."/>
            <person name="McGill C.J."/>
            <person name="Rodriguez I.M."/>
            <person name="Rodriguez B."/>
            <person name="Murad R."/>
            <person name="Mortazavi A."/>
        </authorList>
    </citation>
    <scope>NUCLEOTIDE SEQUENCE [LARGE SCALE GENOMIC DNA]</scope>
    <source>
        <strain evidence="1 2">ALL</strain>
    </source>
</reference>
<dbReference type="GO" id="GO:0005737">
    <property type="term" value="C:cytoplasm"/>
    <property type="evidence" value="ECO:0007669"/>
    <property type="project" value="TreeGrafter"/>
</dbReference>
<protein>
    <submittedName>
        <fullName evidence="1">Uncharacterized protein</fullName>
    </submittedName>
</protein>
<gene>
    <name evidence="1" type="ORF">L596_019816</name>
</gene>
<proteinExistence type="predicted"/>
<dbReference type="OrthoDB" id="5186at2759"/>
<organism evidence="1 2">
    <name type="scientific">Steinernema carpocapsae</name>
    <name type="common">Entomopathogenic nematode</name>
    <dbReference type="NCBI Taxonomy" id="34508"/>
    <lineage>
        <taxon>Eukaryota</taxon>
        <taxon>Metazoa</taxon>
        <taxon>Ecdysozoa</taxon>
        <taxon>Nematoda</taxon>
        <taxon>Chromadorea</taxon>
        <taxon>Rhabditida</taxon>
        <taxon>Tylenchina</taxon>
        <taxon>Panagrolaimomorpha</taxon>
        <taxon>Strongyloidoidea</taxon>
        <taxon>Steinernematidae</taxon>
        <taxon>Steinernema</taxon>
    </lineage>
</organism>
<accession>A0A4U5MRQ7</accession>
<dbReference type="AlphaFoldDB" id="A0A4U5MRQ7"/>
<name>A0A4U5MRQ7_STECR</name>
<dbReference type="PANTHER" id="PTHR21610:SF9">
    <property type="entry name" value="VON WILLEBRAND FACTOR A DOMAIN-CONTAINING PROTEIN 8"/>
    <property type="match status" value="1"/>
</dbReference>
<dbReference type="Proteomes" id="UP000298663">
    <property type="component" value="Unassembled WGS sequence"/>
</dbReference>
<evidence type="ECO:0000313" key="1">
    <source>
        <dbReference type="EMBL" id="TKR72351.1"/>
    </source>
</evidence>
<evidence type="ECO:0000313" key="2">
    <source>
        <dbReference type="Proteomes" id="UP000298663"/>
    </source>
</evidence>
<dbReference type="PANTHER" id="PTHR21610">
    <property type="entry name" value="VON WILLEBRAND FACTOR A DOMAIN-CONTAINING PROTEIN 8"/>
    <property type="match status" value="1"/>
</dbReference>
<dbReference type="InterPro" id="IPR039891">
    <property type="entry name" value="VWA8"/>
</dbReference>
<comment type="caution">
    <text evidence="1">The sequence shown here is derived from an EMBL/GenBank/DDBJ whole genome shotgun (WGS) entry which is preliminary data.</text>
</comment>
<sequence>MGVPNGFLNRSKVERHIRHYQKHLKNFDPKGNCRLEALAREINLIRNRMIVEESGDRINYLSHLQNFEQSSMAMSAFTTRLAEQLWLSYPYSTRELVNIVKHVQMFPDDPLVNVVKNVFDFDTFSADAMEQIGVIFQKHGIPLGVKRPSDTFLSVKHAIPKMTSIGSWGLKNNVVPEQVEVETYPARISVRMSGLKKYFGSWFQSSTNVFAPNMDLETRHMRSTFFSEQVRVTVVVDRGMVSGLEVGALVVFIWSFRVNGLVGLAP</sequence>